<name>A0A2W1KKJ1_ACIFR</name>
<sequence>MDEFVDNLLGDRDAPAQTLTGNPFAHEGDREITLRFDLSATQSAMHKADPDNLVLGYTRTMMGFLIFQPKPERIAMIGLGGGSLAKYCLRHIPDVHFMAIEINPRVIALRDKFRIPPDGPKFKVICAEGAVYVRYRSKLVDVLLIDGFNHDGQARQLCSAEFYAHCYAKLRKGGVLVVDMLNSDRRCATYITGIRERFDDHVIAIEAELFGNRVVFAYTGHSYSGPQDAVFINNH</sequence>
<dbReference type="AlphaFoldDB" id="A0A2W1KKJ1"/>
<dbReference type="GO" id="GO:0006596">
    <property type="term" value="P:polyamine biosynthetic process"/>
    <property type="evidence" value="ECO:0007669"/>
    <property type="project" value="UniProtKB-KW"/>
</dbReference>
<dbReference type="PANTHER" id="PTHR43317:SF11">
    <property type="entry name" value="POLYAMINE AMINOPROPYLTRANSFERASE 2"/>
    <property type="match status" value="1"/>
</dbReference>
<evidence type="ECO:0000313" key="2">
    <source>
        <dbReference type="EMBL" id="PZD79837.1"/>
    </source>
</evidence>
<organism evidence="2 3">
    <name type="scientific">Acidithiobacillus ferrooxidans</name>
    <name type="common">Thiobacillus ferrooxidans</name>
    <dbReference type="NCBI Taxonomy" id="920"/>
    <lineage>
        <taxon>Bacteria</taxon>
        <taxon>Pseudomonadati</taxon>
        <taxon>Pseudomonadota</taxon>
        <taxon>Acidithiobacillia</taxon>
        <taxon>Acidithiobacillales</taxon>
        <taxon>Acidithiobacillaceae</taxon>
        <taxon>Acidithiobacillus</taxon>
    </lineage>
</organism>
<comment type="caution">
    <text evidence="2">The sequence shown here is derived from an EMBL/GenBank/DDBJ whole genome shotgun (WGS) entry which is preliminary data.</text>
</comment>
<dbReference type="Gene3D" id="3.40.50.150">
    <property type="entry name" value="Vaccinia Virus protein VP39"/>
    <property type="match status" value="1"/>
</dbReference>
<reference evidence="2 3" key="1">
    <citation type="submission" date="2018-06" db="EMBL/GenBank/DDBJ databases">
        <title>Draft sequence of Acidithiobacillus ferrooxidans CCM 4253.</title>
        <authorList>
            <person name="Moya-Beltran A."/>
            <person name="Castro M."/>
            <person name="Covarrubias P.C."/>
            <person name="Issotta F."/>
            <person name="Janiczek O."/>
            <person name="Mandl M."/>
            <person name="Kucera J."/>
            <person name="Quatrini R."/>
        </authorList>
    </citation>
    <scope>NUCLEOTIDE SEQUENCE [LARGE SCALE GENOMIC DNA]</scope>
    <source>
        <strain evidence="2 3">CCM 4253</strain>
    </source>
</reference>
<dbReference type="EMBL" id="QKQP01000012">
    <property type="protein sequence ID" value="PZD79837.1"/>
    <property type="molecule type" value="Genomic_DNA"/>
</dbReference>
<evidence type="ECO:0000313" key="3">
    <source>
        <dbReference type="Proteomes" id="UP000248886"/>
    </source>
</evidence>
<dbReference type="PANTHER" id="PTHR43317">
    <property type="entry name" value="THERMOSPERMINE SYNTHASE ACAULIS5"/>
    <property type="match status" value="1"/>
</dbReference>
<dbReference type="GeneID" id="65281285"/>
<accession>A0A2W1KKJ1</accession>
<dbReference type="GO" id="GO:0016740">
    <property type="term" value="F:transferase activity"/>
    <property type="evidence" value="ECO:0007669"/>
    <property type="project" value="UniProtKB-KW"/>
</dbReference>
<evidence type="ECO:0000256" key="1">
    <source>
        <dbReference type="ARBA" id="ARBA00023115"/>
    </source>
</evidence>
<keyword evidence="2" id="KW-0808">Transferase</keyword>
<dbReference type="Proteomes" id="UP000248886">
    <property type="component" value="Unassembled WGS sequence"/>
</dbReference>
<dbReference type="RefSeq" id="WP_009561663.1">
    <property type="nucleotide sequence ID" value="NZ_AP025160.1"/>
</dbReference>
<keyword evidence="1" id="KW-0620">Polyamine biosynthesis</keyword>
<dbReference type="SUPFAM" id="SSF53335">
    <property type="entry name" value="S-adenosyl-L-methionine-dependent methyltransferases"/>
    <property type="match status" value="1"/>
</dbReference>
<dbReference type="Pfam" id="PF01564">
    <property type="entry name" value="Spermine_synth"/>
    <property type="match status" value="1"/>
</dbReference>
<proteinExistence type="predicted"/>
<dbReference type="OrthoDB" id="117774at2"/>
<dbReference type="InterPro" id="IPR029063">
    <property type="entry name" value="SAM-dependent_MTases_sf"/>
</dbReference>
<dbReference type="OMA" id="CYRHLPN"/>
<protein>
    <submittedName>
        <fullName evidence="2">Transferase</fullName>
    </submittedName>
</protein>
<gene>
    <name evidence="2" type="ORF">DN052_15005</name>
</gene>